<dbReference type="PANTHER" id="PTHR47505">
    <property type="entry name" value="DNA UTILIZATION PROTEIN YHGH"/>
    <property type="match status" value="1"/>
</dbReference>
<dbReference type="AlphaFoldDB" id="A0AA34R4J3"/>
<dbReference type="Gene3D" id="3.40.50.2020">
    <property type="match status" value="1"/>
</dbReference>
<comment type="similarity">
    <text evidence="1">Belongs to the ComF/GntX family.</text>
</comment>
<evidence type="ECO:0000313" key="2">
    <source>
        <dbReference type="EMBL" id="AAX17295.1"/>
    </source>
</evidence>
<dbReference type="SUPFAM" id="SSF53271">
    <property type="entry name" value="PRTase-like"/>
    <property type="match status" value="1"/>
</dbReference>
<protein>
    <submittedName>
        <fullName evidence="2">Amidophosphoribosyltransferase family protein</fullName>
    </submittedName>
</protein>
<dbReference type="PANTHER" id="PTHR47505:SF1">
    <property type="entry name" value="DNA UTILIZATION PROTEIN YHGH"/>
    <property type="match status" value="1"/>
</dbReference>
<evidence type="ECO:0000313" key="3">
    <source>
        <dbReference type="Proteomes" id="UP000008834"/>
    </source>
</evidence>
<dbReference type="InterPro" id="IPR051910">
    <property type="entry name" value="ComF/GntX_DNA_util-trans"/>
</dbReference>
<organism evidence="2 3">
    <name type="scientific">Borrelia hermsii (strain HS1 / DAH)</name>
    <dbReference type="NCBI Taxonomy" id="314723"/>
    <lineage>
        <taxon>Bacteria</taxon>
        <taxon>Pseudomonadati</taxon>
        <taxon>Spirochaetota</taxon>
        <taxon>Spirochaetia</taxon>
        <taxon>Spirochaetales</taxon>
        <taxon>Borreliaceae</taxon>
        <taxon>Borrelia</taxon>
    </lineage>
</organism>
<dbReference type="InterPro" id="IPR029057">
    <property type="entry name" value="PRTase-like"/>
</dbReference>
<reference evidence="3" key="1">
    <citation type="submission" date="2004-12" db="EMBL/GenBank/DDBJ databases">
        <title>The genome sequence of Borrelia hermsii and Borrelia turicatae: comparative analysis of two agents of endemic N. America relapsing fever.</title>
        <authorList>
            <person name="Porcella S.F."/>
            <person name="Raffel S.J."/>
            <person name="Schrumpf M.E."/>
            <person name="Montgomery B."/>
            <person name="Smith T."/>
            <person name="Schwan T.G."/>
        </authorList>
    </citation>
    <scope>NUCLEOTIDE SEQUENCE [LARGE SCALE GENOMIC DNA]</scope>
    <source>
        <strain evidence="3">HS1 / DAH</strain>
    </source>
</reference>
<evidence type="ECO:0000256" key="1">
    <source>
        <dbReference type="ARBA" id="ARBA00008007"/>
    </source>
</evidence>
<dbReference type="Proteomes" id="UP000008834">
    <property type="component" value="Chromosome"/>
</dbReference>
<dbReference type="EMBL" id="CP000048">
    <property type="protein sequence ID" value="AAX17295.1"/>
    <property type="molecule type" value="Genomic_DNA"/>
</dbReference>
<dbReference type="KEGG" id="bhr:BH0798"/>
<name>A0AA34R4J3_BORHD</name>
<sequence>MWMWNWVVLKNIFLPLCSCCHKNYVYLNALCKDCIEFFHFDVKSRDDFWYFFEYKSEYKNLLLAYKRDGQRLLGQFFANGILQFLMSIDFDLVVSVPCSFKRKIFYGFDHMEYIGDLLGNSGIKYVNVFKRGLGKSQKLLRGDLRHSNLENKVKLKLKYRNIEFKRVVLIDDIVTTGSSMTFCRDVLIKHGAWSVIKLSLARV</sequence>
<proteinExistence type="inferred from homology"/>
<dbReference type="InterPro" id="IPR000836">
    <property type="entry name" value="PRTase_dom"/>
</dbReference>
<gene>
    <name evidence="2" type="ordered locus">BH0798</name>
</gene>
<accession>A0AA34R4J3</accession>
<dbReference type="CDD" id="cd06223">
    <property type="entry name" value="PRTases_typeI"/>
    <property type="match status" value="1"/>
</dbReference>